<keyword evidence="3" id="KW-1185">Reference proteome</keyword>
<protein>
    <submittedName>
        <fullName evidence="2">Uncharacterized protein</fullName>
    </submittedName>
</protein>
<evidence type="ECO:0000256" key="1">
    <source>
        <dbReference type="SAM" id="MobiDB-lite"/>
    </source>
</evidence>
<comment type="caution">
    <text evidence="2">The sequence shown here is derived from an EMBL/GenBank/DDBJ whole genome shotgun (WGS) entry which is preliminary data.</text>
</comment>
<sequence length="81" mass="8859">MTKTTPELAPPLQTSASHQRAHTRQGAVALFNGIGFRTWNPPAPKLRPCHQWHGNRGAVCPSKGAAKSDMHENNFITKKSS</sequence>
<gene>
    <name evidence="2" type="ORF">AVEN_130932_1</name>
</gene>
<name>A0A4Y2FP92_ARAVE</name>
<evidence type="ECO:0000313" key="3">
    <source>
        <dbReference type="Proteomes" id="UP000499080"/>
    </source>
</evidence>
<accession>A0A4Y2FP92</accession>
<feature type="region of interest" description="Disordered" evidence="1">
    <location>
        <begin position="1"/>
        <end position="23"/>
    </location>
</feature>
<dbReference type="AlphaFoldDB" id="A0A4Y2FP92"/>
<reference evidence="2 3" key="1">
    <citation type="journal article" date="2019" name="Sci. Rep.">
        <title>Orb-weaving spider Araneus ventricosus genome elucidates the spidroin gene catalogue.</title>
        <authorList>
            <person name="Kono N."/>
            <person name="Nakamura H."/>
            <person name="Ohtoshi R."/>
            <person name="Moran D.A.P."/>
            <person name="Shinohara A."/>
            <person name="Yoshida Y."/>
            <person name="Fujiwara M."/>
            <person name="Mori M."/>
            <person name="Tomita M."/>
            <person name="Arakawa K."/>
        </authorList>
    </citation>
    <scope>NUCLEOTIDE SEQUENCE [LARGE SCALE GENOMIC DNA]</scope>
</reference>
<dbReference type="Proteomes" id="UP000499080">
    <property type="component" value="Unassembled WGS sequence"/>
</dbReference>
<dbReference type="EMBL" id="BGPR01000963">
    <property type="protein sequence ID" value="GBM41464.1"/>
    <property type="molecule type" value="Genomic_DNA"/>
</dbReference>
<proteinExistence type="predicted"/>
<organism evidence="2 3">
    <name type="scientific">Araneus ventricosus</name>
    <name type="common">Orbweaver spider</name>
    <name type="synonym">Epeira ventricosa</name>
    <dbReference type="NCBI Taxonomy" id="182803"/>
    <lineage>
        <taxon>Eukaryota</taxon>
        <taxon>Metazoa</taxon>
        <taxon>Ecdysozoa</taxon>
        <taxon>Arthropoda</taxon>
        <taxon>Chelicerata</taxon>
        <taxon>Arachnida</taxon>
        <taxon>Araneae</taxon>
        <taxon>Araneomorphae</taxon>
        <taxon>Entelegynae</taxon>
        <taxon>Araneoidea</taxon>
        <taxon>Araneidae</taxon>
        <taxon>Araneus</taxon>
    </lineage>
</organism>
<evidence type="ECO:0000313" key="2">
    <source>
        <dbReference type="EMBL" id="GBM41464.1"/>
    </source>
</evidence>